<keyword evidence="3" id="KW-1185">Reference proteome</keyword>
<dbReference type="InterPro" id="IPR041588">
    <property type="entry name" value="Integrase_H2C2"/>
</dbReference>
<dbReference type="Pfam" id="PF17921">
    <property type="entry name" value="Integrase_H2C2"/>
    <property type="match status" value="1"/>
</dbReference>
<protein>
    <submittedName>
        <fullName evidence="2">Reverse transcriptase</fullName>
    </submittedName>
</protein>
<dbReference type="EMBL" id="NCKW01020388">
    <property type="protein sequence ID" value="POM58038.1"/>
    <property type="molecule type" value="Genomic_DNA"/>
</dbReference>
<name>A0A2P4WXL3_9STRA</name>
<dbReference type="Proteomes" id="UP000237271">
    <property type="component" value="Unassembled WGS sequence"/>
</dbReference>
<dbReference type="PANTHER" id="PTHR37984:SF5">
    <property type="entry name" value="PROTEIN NYNRIN-LIKE"/>
    <property type="match status" value="1"/>
</dbReference>
<organism evidence="2 3">
    <name type="scientific">Phytophthora palmivora</name>
    <dbReference type="NCBI Taxonomy" id="4796"/>
    <lineage>
        <taxon>Eukaryota</taxon>
        <taxon>Sar</taxon>
        <taxon>Stramenopiles</taxon>
        <taxon>Oomycota</taxon>
        <taxon>Peronosporomycetes</taxon>
        <taxon>Peronosporales</taxon>
        <taxon>Peronosporaceae</taxon>
        <taxon>Phytophthora</taxon>
    </lineage>
</organism>
<proteinExistence type="predicted"/>
<dbReference type="Gene3D" id="3.30.420.10">
    <property type="entry name" value="Ribonuclease H-like superfamily/Ribonuclease H"/>
    <property type="match status" value="1"/>
</dbReference>
<dbReference type="PANTHER" id="PTHR37984">
    <property type="entry name" value="PROTEIN CBG26694"/>
    <property type="match status" value="1"/>
</dbReference>
<dbReference type="AlphaFoldDB" id="A0A2P4WXL3"/>
<dbReference type="InterPro" id="IPR036397">
    <property type="entry name" value="RNaseH_sf"/>
</dbReference>
<keyword evidence="2" id="KW-0695">RNA-directed DNA polymerase</keyword>
<keyword evidence="2" id="KW-0548">Nucleotidyltransferase</keyword>
<feature type="domain" description="Integrase zinc-binding" evidence="1">
    <location>
        <begin position="218"/>
        <end position="275"/>
    </location>
</feature>
<dbReference type="GO" id="GO:0003964">
    <property type="term" value="F:RNA-directed DNA polymerase activity"/>
    <property type="evidence" value="ECO:0007669"/>
    <property type="project" value="UniProtKB-KW"/>
</dbReference>
<reference evidence="2 3" key="1">
    <citation type="journal article" date="2017" name="Genome Biol. Evol.">
        <title>Phytophthora megakarya and P. palmivora, closely related causal agents of cacao black pod rot, underwent increases in genome sizes and gene numbers by different mechanisms.</title>
        <authorList>
            <person name="Ali S.S."/>
            <person name="Shao J."/>
            <person name="Lary D.J."/>
            <person name="Kronmiller B."/>
            <person name="Shen D."/>
            <person name="Strem M.D."/>
            <person name="Amoako-Attah I."/>
            <person name="Akrofi A.Y."/>
            <person name="Begoude B.A."/>
            <person name="Ten Hoopen G.M."/>
            <person name="Coulibaly K."/>
            <person name="Kebe B.I."/>
            <person name="Melnick R.L."/>
            <person name="Guiltinan M.J."/>
            <person name="Tyler B.M."/>
            <person name="Meinhardt L.W."/>
            <person name="Bailey B.A."/>
        </authorList>
    </citation>
    <scope>NUCLEOTIDE SEQUENCE [LARGE SCALE GENOMIC DNA]</scope>
    <source>
        <strain evidence="3">sbr112.9</strain>
    </source>
</reference>
<evidence type="ECO:0000313" key="3">
    <source>
        <dbReference type="Proteomes" id="UP000237271"/>
    </source>
</evidence>
<accession>A0A2P4WXL3</accession>
<dbReference type="Gene3D" id="1.10.340.70">
    <property type="match status" value="1"/>
</dbReference>
<comment type="caution">
    <text evidence="2">The sequence shown here is derived from an EMBL/GenBank/DDBJ whole genome shotgun (WGS) entry which is preliminary data.</text>
</comment>
<dbReference type="InterPro" id="IPR050951">
    <property type="entry name" value="Retrovirus_Pol_polyprotein"/>
</dbReference>
<gene>
    <name evidence="2" type="ORF">PHPALM_37368</name>
</gene>
<sequence length="368" mass="42461">MSEYDNDLTVNEAEYRGLLLCFELLETQDRMRDEINCKAPGLQLLRKKALDRLRSWPDHKFLHVKREWNQSVDKLASAALQRLEDEIVTSEEGREDLATLNRLSELLKPKPSDDVARVEAVTRSMDSRARSPRVLEEAIVQRMRSERIREAQNEEKWIAKKNVKSYLKGDLGNLTTDDAKTCSKIADDYEVDASDLLFFCPKTIKDGEDRKRIMRLVVPENLQQDFLHHYHSILVGGHQGIGRTYLRIRSHFHWRVLYRGGQRYVGGCTDCENGKGRPFAQGESPGHIQATYPFQVISMDHIPSLPQSFKENTELLIWADLCSGYRDRPVKHKRSRKTMKNVLFVVLEPAKLSGMIANPGLWPMWRSG</sequence>
<dbReference type="GO" id="GO:0003676">
    <property type="term" value="F:nucleic acid binding"/>
    <property type="evidence" value="ECO:0007669"/>
    <property type="project" value="InterPro"/>
</dbReference>
<dbReference type="OrthoDB" id="113767at2759"/>
<keyword evidence="2" id="KW-0808">Transferase</keyword>
<evidence type="ECO:0000313" key="2">
    <source>
        <dbReference type="EMBL" id="POM58038.1"/>
    </source>
</evidence>
<evidence type="ECO:0000259" key="1">
    <source>
        <dbReference type="Pfam" id="PF17921"/>
    </source>
</evidence>